<accession>A0A2P5EFG1</accession>
<dbReference type="GO" id="GO:0016301">
    <property type="term" value="F:kinase activity"/>
    <property type="evidence" value="ECO:0007669"/>
    <property type="project" value="UniProtKB-KW"/>
</dbReference>
<dbReference type="OrthoDB" id="1933168at2759"/>
<name>A0A2P5EFG1_TREOI</name>
<dbReference type="EMBL" id="JXTC01000165">
    <property type="protein sequence ID" value="PON84280.1"/>
    <property type="molecule type" value="Genomic_DNA"/>
</dbReference>
<keyword evidence="2" id="KW-1185">Reference proteome</keyword>
<reference evidence="2" key="1">
    <citation type="submission" date="2016-06" db="EMBL/GenBank/DDBJ databases">
        <title>Parallel loss of symbiosis genes in relatives of nitrogen-fixing non-legume Parasponia.</title>
        <authorList>
            <person name="Van Velzen R."/>
            <person name="Holmer R."/>
            <person name="Bu F."/>
            <person name="Rutten L."/>
            <person name="Van Zeijl A."/>
            <person name="Liu W."/>
            <person name="Santuari L."/>
            <person name="Cao Q."/>
            <person name="Sharma T."/>
            <person name="Shen D."/>
            <person name="Roswanjaya Y."/>
            <person name="Wardhani T."/>
            <person name="Kalhor M.S."/>
            <person name="Jansen J."/>
            <person name="Van den Hoogen J."/>
            <person name="Gungor B."/>
            <person name="Hartog M."/>
            <person name="Hontelez J."/>
            <person name="Verver J."/>
            <person name="Yang W.-C."/>
            <person name="Schijlen E."/>
            <person name="Repin R."/>
            <person name="Schilthuizen M."/>
            <person name="Schranz E."/>
            <person name="Heidstra R."/>
            <person name="Miyata K."/>
            <person name="Fedorova E."/>
            <person name="Kohlen W."/>
            <person name="Bisseling T."/>
            <person name="Smit S."/>
            <person name="Geurts R."/>
        </authorList>
    </citation>
    <scope>NUCLEOTIDE SEQUENCE [LARGE SCALE GENOMIC DNA]</scope>
    <source>
        <strain evidence="2">cv. RG33-2</strain>
    </source>
</reference>
<protein>
    <submittedName>
        <fullName evidence="1">Isocitrate dehydrogenase kinasephosphatase</fullName>
    </submittedName>
</protein>
<comment type="caution">
    <text evidence="1">The sequence shown here is derived from an EMBL/GenBank/DDBJ whole genome shotgun (WGS) entry which is preliminary data.</text>
</comment>
<dbReference type="InParanoid" id="A0A2P5EFG1"/>
<gene>
    <name evidence="1" type="ORF">TorRG33x02_199220</name>
</gene>
<organism evidence="1 2">
    <name type="scientific">Trema orientale</name>
    <name type="common">Charcoal tree</name>
    <name type="synonym">Celtis orientalis</name>
    <dbReference type="NCBI Taxonomy" id="63057"/>
    <lineage>
        <taxon>Eukaryota</taxon>
        <taxon>Viridiplantae</taxon>
        <taxon>Streptophyta</taxon>
        <taxon>Embryophyta</taxon>
        <taxon>Tracheophyta</taxon>
        <taxon>Spermatophyta</taxon>
        <taxon>Magnoliopsida</taxon>
        <taxon>eudicotyledons</taxon>
        <taxon>Gunneridae</taxon>
        <taxon>Pentapetalae</taxon>
        <taxon>rosids</taxon>
        <taxon>fabids</taxon>
        <taxon>Rosales</taxon>
        <taxon>Cannabaceae</taxon>
        <taxon>Trema</taxon>
    </lineage>
</organism>
<dbReference type="Proteomes" id="UP000237000">
    <property type="component" value="Unassembled WGS sequence"/>
</dbReference>
<evidence type="ECO:0000313" key="1">
    <source>
        <dbReference type="EMBL" id="PON84280.1"/>
    </source>
</evidence>
<dbReference type="AlphaFoldDB" id="A0A2P5EFG1"/>
<sequence>MSSSTASSSALPEGRRAAAIDLPGDNNTAITAEAVNILVGEIARTDYGMYNDVILTGYDYDRNAVLAKVSKVHVPSPRVVEKENEAVSPWILLGVMLLGRWFCIQS</sequence>
<proteinExistence type="predicted"/>
<keyword evidence="1" id="KW-0418">Kinase</keyword>
<keyword evidence="1" id="KW-0808">Transferase</keyword>
<evidence type="ECO:0000313" key="2">
    <source>
        <dbReference type="Proteomes" id="UP000237000"/>
    </source>
</evidence>